<proteinExistence type="predicted"/>
<gene>
    <name evidence="5" type="ORF">BKE38_04150</name>
</gene>
<dbReference type="InterPro" id="IPR036390">
    <property type="entry name" value="WH_DNA-bd_sf"/>
</dbReference>
<sequence>MSDALQELPPPALPPEIAALLQRLHRLAPLEEADVAQVAALARQAPRETGPRQELRAEGIRGAPLLLLSGWACRIRILPDGRRQIVSFLLPGDIIGRQQPSLAELCSIASLTRLRHVDASPLFVATPEGGLARALHALALQDVAQLRDQVVRLGRQMAHERLASLLLEFEARLGAAGLAGDGRFAMPLTQEVLADALGLSVVHLNRTLQQLRREGLIALKGRVVTLRQTAALRAIADWQPPPQLPD</sequence>
<comment type="caution">
    <text evidence="5">The sequence shown here is derived from an EMBL/GenBank/DDBJ whole genome shotgun (WGS) entry which is preliminary data.</text>
</comment>
<dbReference type="PROSITE" id="PS51063">
    <property type="entry name" value="HTH_CRP_2"/>
    <property type="match status" value="1"/>
</dbReference>
<evidence type="ECO:0000313" key="5">
    <source>
        <dbReference type="EMBL" id="ONG57350.1"/>
    </source>
</evidence>
<dbReference type="Gene3D" id="2.60.120.10">
    <property type="entry name" value="Jelly Rolls"/>
    <property type="match status" value="1"/>
</dbReference>
<organism evidence="5 6">
    <name type="scientific">Teichococcus deserti</name>
    <dbReference type="NCBI Taxonomy" id="1817963"/>
    <lineage>
        <taxon>Bacteria</taxon>
        <taxon>Pseudomonadati</taxon>
        <taxon>Pseudomonadota</taxon>
        <taxon>Alphaproteobacteria</taxon>
        <taxon>Acetobacterales</taxon>
        <taxon>Roseomonadaceae</taxon>
        <taxon>Roseomonas</taxon>
    </lineage>
</organism>
<keyword evidence="3" id="KW-0804">Transcription</keyword>
<dbReference type="OrthoDB" id="7584044at2"/>
<reference evidence="5 6" key="1">
    <citation type="submission" date="2016-10" db="EMBL/GenBank/DDBJ databases">
        <title>Draft Genome sequence of Roseomonas sp. strain M3.</title>
        <authorList>
            <person name="Subhash Y."/>
            <person name="Lee S."/>
        </authorList>
    </citation>
    <scope>NUCLEOTIDE SEQUENCE [LARGE SCALE GENOMIC DNA]</scope>
    <source>
        <strain evidence="5 6">M3</strain>
    </source>
</reference>
<evidence type="ECO:0000313" key="6">
    <source>
        <dbReference type="Proteomes" id="UP000188879"/>
    </source>
</evidence>
<evidence type="ECO:0000259" key="4">
    <source>
        <dbReference type="PROSITE" id="PS51063"/>
    </source>
</evidence>
<dbReference type="InterPro" id="IPR012318">
    <property type="entry name" value="HTH_CRP"/>
</dbReference>
<keyword evidence="6" id="KW-1185">Reference proteome</keyword>
<dbReference type="Pfam" id="PF13545">
    <property type="entry name" value="HTH_Crp_2"/>
    <property type="match status" value="1"/>
</dbReference>
<name>A0A1V2H8K6_9PROT</name>
<dbReference type="Gene3D" id="1.10.10.10">
    <property type="entry name" value="Winged helix-like DNA-binding domain superfamily/Winged helix DNA-binding domain"/>
    <property type="match status" value="1"/>
</dbReference>
<dbReference type="SUPFAM" id="SSF46785">
    <property type="entry name" value="Winged helix' DNA-binding domain"/>
    <property type="match status" value="1"/>
</dbReference>
<dbReference type="GO" id="GO:0003677">
    <property type="term" value="F:DNA binding"/>
    <property type="evidence" value="ECO:0007669"/>
    <property type="project" value="UniProtKB-KW"/>
</dbReference>
<keyword evidence="2" id="KW-0238">DNA-binding</keyword>
<dbReference type="InterPro" id="IPR036388">
    <property type="entry name" value="WH-like_DNA-bd_sf"/>
</dbReference>
<keyword evidence="1" id="KW-0805">Transcription regulation</keyword>
<evidence type="ECO:0000256" key="2">
    <source>
        <dbReference type="ARBA" id="ARBA00023125"/>
    </source>
</evidence>
<dbReference type="EMBL" id="MLCO01000026">
    <property type="protein sequence ID" value="ONG57350.1"/>
    <property type="molecule type" value="Genomic_DNA"/>
</dbReference>
<evidence type="ECO:0000256" key="1">
    <source>
        <dbReference type="ARBA" id="ARBA00023015"/>
    </source>
</evidence>
<accession>A0A1V2H8K6</accession>
<dbReference type="Proteomes" id="UP000188879">
    <property type="component" value="Unassembled WGS sequence"/>
</dbReference>
<dbReference type="InterPro" id="IPR018490">
    <property type="entry name" value="cNMP-bd_dom_sf"/>
</dbReference>
<feature type="domain" description="HTH crp-type" evidence="4">
    <location>
        <begin position="156"/>
        <end position="230"/>
    </location>
</feature>
<dbReference type="InterPro" id="IPR014710">
    <property type="entry name" value="RmlC-like_jellyroll"/>
</dbReference>
<dbReference type="AlphaFoldDB" id="A0A1V2H8K6"/>
<dbReference type="GO" id="GO:0006355">
    <property type="term" value="P:regulation of DNA-templated transcription"/>
    <property type="evidence" value="ECO:0007669"/>
    <property type="project" value="InterPro"/>
</dbReference>
<protein>
    <recommendedName>
        <fullName evidence="4">HTH crp-type domain-containing protein</fullName>
    </recommendedName>
</protein>
<dbReference type="SUPFAM" id="SSF51206">
    <property type="entry name" value="cAMP-binding domain-like"/>
    <property type="match status" value="1"/>
</dbReference>
<evidence type="ECO:0000256" key="3">
    <source>
        <dbReference type="ARBA" id="ARBA00023163"/>
    </source>
</evidence>
<dbReference type="SMART" id="SM00419">
    <property type="entry name" value="HTH_CRP"/>
    <property type="match status" value="1"/>
</dbReference>